<evidence type="ECO:0000313" key="3">
    <source>
        <dbReference type="Proteomes" id="UP001447008"/>
    </source>
</evidence>
<dbReference type="InterPro" id="IPR025202">
    <property type="entry name" value="PLD-like_dom"/>
</dbReference>
<feature type="domain" description="PLD phosphodiesterase" evidence="1">
    <location>
        <begin position="381"/>
        <end position="408"/>
    </location>
</feature>
<dbReference type="Gene3D" id="3.30.870.10">
    <property type="entry name" value="Endonuclease Chain A"/>
    <property type="match status" value="2"/>
</dbReference>
<dbReference type="Pfam" id="PF13091">
    <property type="entry name" value="PLDc_2"/>
    <property type="match status" value="2"/>
</dbReference>
<name>A0ABU9MUE7_9GAMM</name>
<dbReference type="PROSITE" id="PS50035">
    <property type="entry name" value="PLD"/>
    <property type="match status" value="2"/>
</dbReference>
<dbReference type="RefSeq" id="WP_342677102.1">
    <property type="nucleotide sequence ID" value="NZ_JBCGCU010000004.1"/>
</dbReference>
<keyword evidence="3" id="KW-1185">Reference proteome</keyword>
<dbReference type="Proteomes" id="UP001447008">
    <property type="component" value="Unassembled WGS sequence"/>
</dbReference>
<dbReference type="CDD" id="cd09111">
    <property type="entry name" value="PLDc_ymdC_like_1"/>
    <property type="match status" value="1"/>
</dbReference>
<dbReference type="SMART" id="SM00155">
    <property type="entry name" value="PLDc"/>
    <property type="match status" value="2"/>
</dbReference>
<dbReference type="CDD" id="cd09113">
    <property type="entry name" value="PLDc_ymdC_like_2"/>
    <property type="match status" value="1"/>
</dbReference>
<evidence type="ECO:0000259" key="1">
    <source>
        <dbReference type="PROSITE" id="PS50035"/>
    </source>
</evidence>
<organism evidence="2 3">
    <name type="scientific">Pseudoalteromonas qingdaonensis</name>
    <dbReference type="NCBI Taxonomy" id="3131913"/>
    <lineage>
        <taxon>Bacteria</taxon>
        <taxon>Pseudomonadati</taxon>
        <taxon>Pseudomonadota</taxon>
        <taxon>Gammaproteobacteria</taxon>
        <taxon>Alteromonadales</taxon>
        <taxon>Pseudoalteromonadaceae</taxon>
        <taxon>Pseudoalteromonas</taxon>
    </lineage>
</organism>
<protein>
    <submittedName>
        <fullName evidence="2">Phospholipase D family protein</fullName>
    </submittedName>
</protein>
<gene>
    <name evidence="2" type="ORF">WCN91_05610</name>
</gene>
<proteinExistence type="predicted"/>
<dbReference type="SUPFAM" id="SSF56024">
    <property type="entry name" value="Phospholipase D/nuclease"/>
    <property type="match status" value="2"/>
</dbReference>
<sequence>MPEGPASYALPSEDADLLHTFFEQQPSSDLSGFYPLVDGLDAFAARIALAEVAQTSIDIQYYLYHRQETGKVLSAYLLKAAQRGVRVRILLDDMSQAESERDLAALARHENIEVRLFNPLNHRKLRFLSFITDYSRVSRRMHNKSFIVDSQVFITGGRNIGNAYFSGEDSSQFVDLDVLSIGPVVEKATQAFDLYWNHPLAQDIDRLFTQVDDGHFDTLKETLAYYISSQYSDSSPYVQRVKESDLVQSLRRGKLNLDWALGYLYVDDPNKLLTDSSNTSTHMAPKMIRALGMPKRQAIIISPYFVPQEPGMALLRRWVEQGVEITILTNSLSATDVPVVHAGYAGYRKDLLAMGVNLWELKRNFEISPKKTKIKSFTGSSAASLHAKTMAFDNEQVFIGSLNLDPRSFNLNTEQGLVITSPRFNRLLRRWVENDMPKFAWQLSLGADGELQWHSAGSDKIYHQEPDTSRWQRFSVWLMSLLPIEGML</sequence>
<feature type="domain" description="PLD phosphodiesterase" evidence="1">
    <location>
        <begin position="137"/>
        <end position="164"/>
    </location>
</feature>
<reference evidence="2 3" key="1">
    <citation type="submission" date="2024-03" db="EMBL/GenBank/DDBJ databases">
        <title>Pseudoalteromonas qingdaonensis sp. nov., isolated from the intestines of marine benthic organisms.</title>
        <authorList>
            <person name="Lin X."/>
            <person name="Fang S."/>
            <person name="Hu X."/>
        </authorList>
    </citation>
    <scope>NUCLEOTIDE SEQUENCE [LARGE SCALE GENOMIC DNA]</scope>
    <source>
        <strain evidence="2 3">YIC-827</strain>
    </source>
</reference>
<comment type="caution">
    <text evidence="2">The sequence shown here is derived from an EMBL/GenBank/DDBJ whole genome shotgun (WGS) entry which is preliminary data.</text>
</comment>
<accession>A0ABU9MUE7</accession>
<evidence type="ECO:0000313" key="2">
    <source>
        <dbReference type="EMBL" id="MEM0514907.1"/>
    </source>
</evidence>
<dbReference type="PANTHER" id="PTHR21248:SF12">
    <property type="entry name" value="CARDIOLIPIN SYNTHASE C"/>
    <property type="match status" value="1"/>
</dbReference>
<dbReference type="PANTHER" id="PTHR21248">
    <property type="entry name" value="CARDIOLIPIN SYNTHASE"/>
    <property type="match status" value="1"/>
</dbReference>
<dbReference type="EMBL" id="JBCGCU010000004">
    <property type="protein sequence ID" value="MEM0514907.1"/>
    <property type="molecule type" value="Genomic_DNA"/>
</dbReference>
<dbReference type="InterPro" id="IPR001736">
    <property type="entry name" value="PLipase_D/transphosphatidylase"/>
</dbReference>